<sequence>MSRVIRVTKDERGGPVLKHVDSPRPFIQQTPIQYDRKDQNLVKTRKISSAVKKVKETSRFSCDERESQYSLKSSFKVKELPRLSLDSKQNSKTNSMNESRSEPGSNKRPSSGIVARLMGLDSLTDSICEVETVKIKQAFGDQLGSSSPRVYSKIKPALQPQESGDSGSKKPSVYGEMEKRLRELGFETSGEDLRVLKHIVEAMQMKKTVFDNKEQSLDSPKNDQPGSPTVKGPNSPKRRELLNRAVTPAKTATKPVMVTGLHYVNRKARKQTRHLKIKPINPMQNNDQSCMQSYTVNSCKSESKQEIALNNFKERLIEDKPMVELVKLTTEQASPVSVLDAFYVEDMPSPVKKKPNAFNDYDNLRIDETEWNQVGIYNLVTHTDAGEFHQTELLNSADGEIAKSPCKRTNVDHNYIREILLASGFLKDPDSAIRIAELHSTGSLIKPELFHILEKTKDECHKKNPRSKSNENVRRKLIFDSVNDILFHKLAMSSLSGKRCGRSVDGEKLLTELWLEIDSLQSSSERGIYDEDDEVKVHVSADVNKNSQDWNMYCYEVPSLVLDIERLIFKDLIDEIVNADARGVQDGLGRHCRRLFSM</sequence>
<organism evidence="1 2">
    <name type="scientific">Smallanthus sonchifolius</name>
    <dbReference type="NCBI Taxonomy" id="185202"/>
    <lineage>
        <taxon>Eukaryota</taxon>
        <taxon>Viridiplantae</taxon>
        <taxon>Streptophyta</taxon>
        <taxon>Embryophyta</taxon>
        <taxon>Tracheophyta</taxon>
        <taxon>Spermatophyta</taxon>
        <taxon>Magnoliopsida</taxon>
        <taxon>eudicotyledons</taxon>
        <taxon>Gunneridae</taxon>
        <taxon>Pentapetalae</taxon>
        <taxon>asterids</taxon>
        <taxon>campanulids</taxon>
        <taxon>Asterales</taxon>
        <taxon>Asteraceae</taxon>
        <taxon>Asteroideae</taxon>
        <taxon>Heliantheae alliance</taxon>
        <taxon>Millerieae</taxon>
        <taxon>Smallanthus</taxon>
    </lineage>
</organism>
<dbReference type="Proteomes" id="UP001056120">
    <property type="component" value="Linkage Group LG17"/>
</dbReference>
<accession>A0ACB9ETT6</accession>
<reference evidence="1 2" key="2">
    <citation type="journal article" date="2022" name="Mol. Ecol. Resour.">
        <title>The genomes of chicory, endive, great burdock and yacon provide insights into Asteraceae paleo-polyploidization history and plant inulin production.</title>
        <authorList>
            <person name="Fan W."/>
            <person name="Wang S."/>
            <person name="Wang H."/>
            <person name="Wang A."/>
            <person name="Jiang F."/>
            <person name="Liu H."/>
            <person name="Zhao H."/>
            <person name="Xu D."/>
            <person name="Zhang Y."/>
        </authorList>
    </citation>
    <scope>NUCLEOTIDE SEQUENCE [LARGE SCALE GENOMIC DNA]</scope>
    <source>
        <strain evidence="2">cv. Yunnan</strain>
        <tissue evidence="1">Leaves</tissue>
    </source>
</reference>
<comment type="caution">
    <text evidence="1">The sequence shown here is derived from an EMBL/GenBank/DDBJ whole genome shotgun (WGS) entry which is preliminary data.</text>
</comment>
<dbReference type="EMBL" id="CM042034">
    <property type="protein sequence ID" value="KAI3762003.1"/>
    <property type="molecule type" value="Genomic_DNA"/>
</dbReference>
<evidence type="ECO:0000313" key="2">
    <source>
        <dbReference type="Proteomes" id="UP001056120"/>
    </source>
</evidence>
<evidence type="ECO:0000313" key="1">
    <source>
        <dbReference type="EMBL" id="KAI3762003.1"/>
    </source>
</evidence>
<proteinExistence type="predicted"/>
<protein>
    <submittedName>
        <fullName evidence="1">Uncharacterized protein</fullName>
    </submittedName>
</protein>
<keyword evidence="2" id="KW-1185">Reference proteome</keyword>
<gene>
    <name evidence="1" type="ORF">L1987_52426</name>
</gene>
<name>A0ACB9ETT6_9ASTR</name>
<reference evidence="2" key="1">
    <citation type="journal article" date="2022" name="Mol. Ecol. Resour.">
        <title>The genomes of chicory, endive, great burdock and yacon provide insights into Asteraceae palaeo-polyploidization history and plant inulin production.</title>
        <authorList>
            <person name="Fan W."/>
            <person name="Wang S."/>
            <person name="Wang H."/>
            <person name="Wang A."/>
            <person name="Jiang F."/>
            <person name="Liu H."/>
            <person name="Zhao H."/>
            <person name="Xu D."/>
            <person name="Zhang Y."/>
        </authorList>
    </citation>
    <scope>NUCLEOTIDE SEQUENCE [LARGE SCALE GENOMIC DNA]</scope>
    <source>
        <strain evidence="2">cv. Yunnan</strain>
    </source>
</reference>